<sequence length="346" mass="37645">MVNPSEHGVQRVVHHKDYYIRGGDMTVLVENHLYRVHSYFFERESLFFRQKLTGSANDGEERVGSSDLNAYTLDDVKSEDFARFLWVFYNPKYSLYDAPLEVWLSILHLANRWSFVSVKDLTIRELEKIYIEPVDKIAIYHEYAINRAFLIPSYIAVCKRDKPLSFAEGSKLGMETVLRIADARERARQRAAESGVRTPTFDDFEDSEMETMVREVFGVGSRPVSPLMNGSNGNLGNGNGNANGGYGFNGTTSPRARSASPEPARSSVQHQRMPSIGTTLQSITTPPAPAAAAAAAPAPKSLPPAPEASPLVPVTPATTSPATGANKNGGTGGGKGAGGWGLFTSS</sequence>
<accession>A0ACB8BU13</accession>
<evidence type="ECO:0000313" key="1">
    <source>
        <dbReference type="EMBL" id="KAH7928670.1"/>
    </source>
</evidence>
<name>A0ACB8BU13_9AGAM</name>
<proteinExistence type="predicted"/>
<keyword evidence="2" id="KW-1185">Reference proteome</keyword>
<comment type="caution">
    <text evidence="1">The sequence shown here is derived from an EMBL/GenBank/DDBJ whole genome shotgun (WGS) entry which is preliminary data.</text>
</comment>
<dbReference type="EMBL" id="MU266350">
    <property type="protein sequence ID" value="KAH7928670.1"/>
    <property type="molecule type" value="Genomic_DNA"/>
</dbReference>
<dbReference type="Proteomes" id="UP000790709">
    <property type="component" value="Unassembled WGS sequence"/>
</dbReference>
<gene>
    <name evidence="1" type="ORF">BV22DRAFT_1030423</name>
</gene>
<organism evidence="1 2">
    <name type="scientific">Leucogyrophana mollusca</name>
    <dbReference type="NCBI Taxonomy" id="85980"/>
    <lineage>
        <taxon>Eukaryota</taxon>
        <taxon>Fungi</taxon>
        <taxon>Dikarya</taxon>
        <taxon>Basidiomycota</taxon>
        <taxon>Agaricomycotina</taxon>
        <taxon>Agaricomycetes</taxon>
        <taxon>Agaricomycetidae</taxon>
        <taxon>Boletales</taxon>
        <taxon>Boletales incertae sedis</taxon>
        <taxon>Leucogyrophana</taxon>
    </lineage>
</organism>
<protein>
    <submittedName>
        <fullName evidence="1">Uncharacterized protein</fullName>
    </submittedName>
</protein>
<evidence type="ECO:0000313" key="2">
    <source>
        <dbReference type="Proteomes" id="UP000790709"/>
    </source>
</evidence>
<reference evidence="1" key="1">
    <citation type="journal article" date="2021" name="New Phytol.">
        <title>Evolutionary innovations through gain and loss of genes in the ectomycorrhizal Boletales.</title>
        <authorList>
            <person name="Wu G."/>
            <person name="Miyauchi S."/>
            <person name="Morin E."/>
            <person name="Kuo A."/>
            <person name="Drula E."/>
            <person name="Varga T."/>
            <person name="Kohler A."/>
            <person name="Feng B."/>
            <person name="Cao Y."/>
            <person name="Lipzen A."/>
            <person name="Daum C."/>
            <person name="Hundley H."/>
            <person name="Pangilinan J."/>
            <person name="Johnson J."/>
            <person name="Barry K."/>
            <person name="LaButti K."/>
            <person name="Ng V."/>
            <person name="Ahrendt S."/>
            <person name="Min B."/>
            <person name="Choi I.G."/>
            <person name="Park H."/>
            <person name="Plett J.M."/>
            <person name="Magnuson J."/>
            <person name="Spatafora J.W."/>
            <person name="Nagy L.G."/>
            <person name="Henrissat B."/>
            <person name="Grigoriev I.V."/>
            <person name="Yang Z.L."/>
            <person name="Xu J."/>
            <person name="Martin F.M."/>
        </authorList>
    </citation>
    <scope>NUCLEOTIDE SEQUENCE</scope>
    <source>
        <strain evidence="1">KUC20120723A-06</strain>
    </source>
</reference>